<evidence type="ECO:0000256" key="1">
    <source>
        <dbReference type="SAM" id="MobiDB-lite"/>
    </source>
</evidence>
<evidence type="ECO:0000313" key="2">
    <source>
        <dbReference type="EMBL" id="TDG42159.1"/>
    </source>
</evidence>
<gene>
    <name evidence="2" type="ORF">AWZ03_011412</name>
</gene>
<name>A0A484AZX3_DRONA</name>
<proteinExistence type="predicted"/>
<dbReference type="AlphaFoldDB" id="A0A484AZX3"/>
<feature type="compositionally biased region" description="Acidic residues" evidence="1">
    <location>
        <begin position="41"/>
        <end position="66"/>
    </location>
</feature>
<feature type="region of interest" description="Disordered" evidence="1">
    <location>
        <begin position="1"/>
        <end position="67"/>
    </location>
</feature>
<feature type="compositionally biased region" description="Basic and acidic residues" evidence="1">
    <location>
        <begin position="1"/>
        <end position="12"/>
    </location>
</feature>
<accession>A0A484AZX3</accession>
<sequence length="95" mass="10348">MLINHVESDGPTHQRRGKANKAQAKAKASAQKMKMKMSKNEDDDDDDDDDADAVVDDVDDDDDVDGNVDAKWRTRAAAPKQKLPLIIASCPGCLP</sequence>
<feature type="compositionally biased region" description="Low complexity" evidence="1">
    <location>
        <begin position="20"/>
        <end position="32"/>
    </location>
</feature>
<reference evidence="2 3" key="1">
    <citation type="journal article" date="2019" name="J. Hered.">
        <title>An Improved Genome Assembly for Drosophila navojoa, the Basal Species in the mojavensis Cluster.</title>
        <authorList>
            <person name="Vanderlinde T."/>
            <person name="Dupim E.G."/>
            <person name="Nazario-Yepiz N.O."/>
            <person name="Carvalho A.B."/>
        </authorList>
    </citation>
    <scope>NUCLEOTIDE SEQUENCE [LARGE SCALE GENOMIC DNA]</scope>
    <source>
        <strain evidence="2">Navoj_Jal97</strain>
        <tissue evidence="2">Whole organism</tissue>
    </source>
</reference>
<keyword evidence="3" id="KW-1185">Reference proteome</keyword>
<evidence type="ECO:0000313" key="3">
    <source>
        <dbReference type="Proteomes" id="UP000295192"/>
    </source>
</evidence>
<organism evidence="2 3">
    <name type="scientific">Drosophila navojoa</name>
    <name type="common">Fruit fly</name>
    <dbReference type="NCBI Taxonomy" id="7232"/>
    <lineage>
        <taxon>Eukaryota</taxon>
        <taxon>Metazoa</taxon>
        <taxon>Ecdysozoa</taxon>
        <taxon>Arthropoda</taxon>
        <taxon>Hexapoda</taxon>
        <taxon>Insecta</taxon>
        <taxon>Pterygota</taxon>
        <taxon>Neoptera</taxon>
        <taxon>Endopterygota</taxon>
        <taxon>Diptera</taxon>
        <taxon>Brachycera</taxon>
        <taxon>Muscomorpha</taxon>
        <taxon>Ephydroidea</taxon>
        <taxon>Drosophilidae</taxon>
        <taxon>Drosophila</taxon>
    </lineage>
</organism>
<protein>
    <submittedName>
        <fullName evidence="2">Uncharacterized protein</fullName>
    </submittedName>
</protein>
<dbReference type="Proteomes" id="UP000295192">
    <property type="component" value="Unassembled WGS sequence"/>
</dbReference>
<comment type="caution">
    <text evidence="2">The sequence shown here is derived from an EMBL/GenBank/DDBJ whole genome shotgun (WGS) entry which is preliminary data.</text>
</comment>
<dbReference type="EMBL" id="LSRL02000264">
    <property type="protein sequence ID" value="TDG42159.1"/>
    <property type="molecule type" value="Genomic_DNA"/>
</dbReference>